<dbReference type="CDD" id="cd04910">
    <property type="entry name" value="ACT_AK-Ectoine_1"/>
    <property type="match status" value="1"/>
</dbReference>
<name>A0A1G9H8U7_9RHOB</name>
<dbReference type="AlphaFoldDB" id="A0A1G9H8U7"/>
<dbReference type="EMBL" id="FNFV01000011">
    <property type="protein sequence ID" value="SDL09411.1"/>
    <property type="molecule type" value="Genomic_DNA"/>
</dbReference>
<feature type="compositionally biased region" description="Polar residues" evidence="8">
    <location>
        <begin position="1"/>
        <end position="12"/>
    </location>
</feature>
<dbReference type="OrthoDB" id="9799110at2"/>
<keyword evidence="5 10" id="KW-0418">Kinase</keyword>
<proteinExistence type="inferred from homology"/>
<keyword evidence="4" id="KW-0547">Nucleotide-binding</keyword>
<evidence type="ECO:0000256" key="7">
    <source>
        <dbReference type="ARBA" id="ARBA00047872"/>
    </source>
</evidence>
<dbReference type="Gene3D" id="3.40.1160.10">
    <property type="entry name" value="Acetylglutamate kinase-like"/>
    <property type="match status" value="1"/>
</dbReference>
<gene>
    <name evidence="10" type="ORF">SAMN05216257_11129</name>
</gene>
<evidence type="ECO:0000256" key="5">
    <source>
        <dbReference type="ARBA" id="ARBA00022777"/>
    </source>
</evidence>
<accession>A0A1G9H8U7</accession>
<dbReference type="Gene3D" id="3.30.2130.10">
    <property type="entry name" value="VC0802-like"/>
    <property type="match status" value="1"/>
</dbReference>
<evidence type="ECO:0000256" key="4">
    <source>
        <dbReference type="ARBA" id="ARBA00022741"/>
    </source>
</evidence>
<sequence>MSQHNAPGQPGSNPDHAHTVEKIGGTSMSRTRELLDTILLGERRGDALYNRIFVVSAYGGITDMLLEHKKTGEPGVFALFASAEDGWSWGDALSRVARVMIEKNGEIFSDPGSRQIADKFIMDRLEGVRSCLIDLSRLCSFGHFQMEKHLLTVREMLASLGEVHSAFNTALLLKEQGVNARFVDLSGWRETEDLPLDERIARAFADIDLAAELPVVTGYAQCREMLMKSFDRGYSEVTLSRLAVVTGAREAIIHKEFHLSSADPRLVGRDAVRVIGETSYDVADQLSNMGMEAIHPRAAKSLRQMGIPLRVKNAFEPEHPGTLIRSGLAAARPGVEIVTGVRGVFAFEFHDQDMVRVKGYDAAILEALGRHRLRIISKTSNANTITHFLEGSMKAIRRVEAELSRQFPSAEISSRRVAIVSAIGRDLRGARVLERALEVLAAAGIAPLGVHDLMRKVDLQVVIDDDDFDAAVIALHKGLVEDATDAITQRPDREGAEALRAA</sequence>
<keyword evidence="3" id="KW-0808">Transferase</keyword>
<dbReference type="GO" id="GO:0009090">
    <property type="term" value="P:homoserine biosynthetic process"/>
    <property type="evidence" value="ECO:0007669"/>
    <property type="project" value="TreeGrafter"/>
</dbReference>
<dbReference type="STRING" id="990712.SAMN05216257_11129"/>
<evidence type="ECO:0000256" key="1">
    <source>
        <dbReference type="ARBA" id="ARBA00010122"/>
    </source>
</evidence>
<organism evidence="10 11">
    <name type="scientific">Meinhardsimonia xiamenensis</name>
    <dbReference type="NCBI Taxonomy" id="990712"/>
    <lineage>
        <taxon>Bacteria</taxon>
        <taxon>Pseudomonadati</taxon>
        <taxon>Pseudomonadota</taxon>
        <taxon>Alphaproteobacteria</taxon>
        <taxon>Rhodobacterales</taxon>
        <taxon>Paracoccaceae</taxon>
        <taxon>Meinhardsimonia</taxon>
    </lineage>
</organism>
<dbReference type="NCBIfam" id="NF006614">
    <property type="entry name" value="PRK09181.1"/>
    <property type="match status" value="1"/>
</dbReference>
<dbReference type="Proteomes" id="UP000199328">
    <property type="component" value="Unassembled WGS sequence"/>
</dbReference>
<evidence type="ECO:0000313" key="11">
    <source>
        <dbReference type="Proteomes" id="UP000199328"/>
    </source>
</evidence>
<dbReference type="GO" id="GO:0005829">
    <property type="term" value="C:cytosol"/>
    <property type="evidence" value="ECO:0007669"/>
    <property type="project" value="TreeGrafter"/>
</dbReference>
<evidence type="ECO:0000256" key="3">
    <source>
        <dbReference type="ARBA" id="ARBA00022679"/>
    </source>
</evidence>
<dbReference type="RefSeq" id="WP_092501329.1">
    <property type="nucleotide sequence ID" value="NZ_FNFV01000011.1"/>
</dbReference>
<evidence type="ECO:0000256" key="6">
    <source>
        <dbReference type="ARBA" id="ARBA00022840"/>
    </source>
</evidence>
<dbReference type="Pfam" id="PF00696">
    <property type="entry name" value="AA_kinase"/>
    <property type="match status" value="1"/>
</dbReference>
<protein>
    <recommendedName>
        <fullName evidence="2">aspartate kinase</fullName>
        <ecNumber evidence="2">2.7.2.4</ecNumber>
    </recommendedName>
</protein>
<comment type="similarity">
    <text evidence="1">Belongs to the aspartokinase family.</text>
</comment>
<dbReference type="GO" id="GO:0009089">
    <property type="term" value="P:lysine biosynthetic process via diaminopimelate"/>
    <property type="evidence" value="ECO:0007669"/>
    <property type="project" value="TreeGrafter"/>
</dbReference>
<dbReference type="EC" id="2.7.2.4" evidence="2"/>
<keyword evidence="6" id="KW-0067">ATP-binding</keyword>
<keyword evidence="11" id="KW-1185">Reference proteome</keyword>
<comment type="catalytic activity">
    <reaction evidence="7">
        <text>L-aspartate + ATP = 4-phospho-L-aspartate + ADP</text>
        <dbReference type="Rhea" id="RHEA:23776"/>
        <dbReference type="ChEBI" id="CHEBI:29991"/>
        <dbReference type="ChEBI" id="CHEBI:30616"/>
        <dbReference type="ChEBI" id="CHEBI:57535"/>
        <dbReference type="ChEBI" id="CHEBI:456216"/>
        <dbReference type="EC" id="2.7.2.4"/>
    </reaction>
</comment>
<feature type="region of interest" description="Disordered" evidence="8">
    <location>
        <begin position="1"/>
        <end position="26"/>
    </location>
</feature>
<dbReference type="GO" id="GO:0005524">
    <property type="term" value="F:ATP binding"/>
    <property type="evidence" value="ECO:0007669"/>
    <property type="project" value="UniProtKB-KW"/>
</dbReference>
<dbReference type="GO" id="GO:0004072">
    <property type="term" value="F:aspartate kinase activity"/>
    <property type="evidence" value="ECO:0007669"/>
    <property type="project" value="UniProtKB-EC"/>
</dbReference>
<evidence type="ECO:0000313" key="10">
    <source>
        <dbReference type="EMBL" id="SDL09411.1"/>
    </source>
</evidence>
<feature type="domain" description="Aspartate/glutamate/uridylate kinase" evidence="9">
    <location>
        <begin position="19"/>
        <end position="313"/>
    </location>
</feature>
<reference evidence="11" key="1">
    <citation type="submission" date="2016-10" db="EMBL/GenBank/DDBJ databases">
        <authorList>
            <person name="Varghese N."/>
            <person name="Submissions S."/>
        </authorList>
    </citation>
    <scope>NUCLEOTIDE SEQUENCE [LARGE SCALE GENOMIC DNA]</scope>
    <source>
        <strain evidence="11">CGMCC 1.10789</strain>
    </source>
</reference>
<dbReference type="InterPro" id="IPR001048">
    <property type="entry name" value="Asp/Glu/Uridylate_kinase"/>
</dbReference>
<dbReference type="PANTHER" id="PTHR21499">
    <property type="entry name" value="ASPARTATE KINASE"/>
    <property type="match status" value="1"/>
</dbReference>
<dbReference type="InterPro" id="IPR045865">
    <property type="entry name" value="ACT-like_dom_sf"/>
</dbReference>
<dbReference type="SUPFAM" id="SSF55021">
    <property type="entry name" value="ACT-like"/>
    <property type="match status" value="1"/>
</dbReference>
<evidence type="ECO:0000256" key="2">
    <source>
        <dbReference type="ARBA" id="ARBA00013059"/>
    </source>
</evidence>
<dbReference type="PANTHER" id="PTHR21499:SF3">
    <property type="entry name" value="ASPARTOKINASE"/>
    <property type="match status" value="1"/>
</dbReference>
<dbReference type="SUPFAM" id="SSF53633">
    <property type="entry name" value="Carbamate kinase-like"/>
    <property type="match status" value="1"/>
</dbReference>
<evidence type="ECO:0000256" key="8">
    <source>
        <dbReference type="SAM" id="MobiDB-lite"/>
    </source>
</evidence>
<dbReference type="InterPro" id="IPR036393">
    <property type="entry name" value="AceGlu_kinase-like_sf"/>
</dbReference>
<evidence type="ECO:0000259" key="9">
    <source>
        <dbReference type="Pfam" id="PF00696"/>
    </source>
</evidence>